<dbReference type="AlphaFoldDB" id="A0A7I4Z397"/>
<accession>A0A7I4Z397</accession>
<feature type="signal peptide" evidence="1">
    <location>
        <begin position="1"/>
        <end position="21"/>
    </location>
</feature>
<evidence type="ECO:0000256" key="1">
    <source>
        <dbReference type="SAM" id="SignalP"/>
    </source>
</evidence>
<sequence length="95" mass="11068">MRSTFLLSFLLICALFSFSSASTLCVKLIGKAAYAPGGSMFLLCSWIYETYLLEYVEDSEGNREGHRLRRNLQNNRFRRLTANLIHHQRYTMIIK</sequence>
<dbReference type="WBParaSite" id="HCON_00165940-00001">
    <property type="protein sequence ID" value="HCON_00165940-00001"/>
    <property type="gene ID" value="HCON_00165940"/>
</dbReference>
<organism evidence="2 3">
    <name type="scientific">Haemonchus contortus</name>
    <name type="common">Barber pole worm</name>
    <dbReference type="NCBI Taxonomy" id="6289"/>
    <lineage>
        <taxon>Eukaryota</taxon>
        <taxon>Metazoa</taxon>
        <taxon>Ecdysozoa</taxon>
        <taxon>Nematoda</taxon>
        <taxon>Chromadorea</taxon>
        <taxon>Rhabditida</taxon>
        <taxon>Rhabditina</taxon>
        <taxon>Rhabditomorpha</taxon>
        <taxon>Strongyloidea</taxon>
        <taxon>Trichostrongylidae</taxon>
        <taxon>Haemonchus</taxon>
    </lineage>
</organism>
<proteinExistence type="predicted"/>
<protein>
    <submittedName>
        <fullName evidence="3">Secreted protein</fullName>
    </submittedName>
</protein>
<evidence type="ECO:0000313" key="3">
    <source>
        <dbReference type="WBParaSite" id="HCON_00165940-00001"/>
    </source>
</evidence>
<name>A0A7I4Z397_HAECO</name>
<feature type="chain" id="PRO_5029586250" evidence="1">
    <location>
        <begin position="22"/>
        <end position="95"/>
    </location>
</feature>
<keyword evidence="2" id="KW-1185">Reference proteome</keyword>
<reference evidence="3" key="1">
    <citation type="submission" date="2020-12" db="UniProtKB">
        <authorList>
            <consortium name="WormBaseParasite"/>
        </authorList>
    </citation>
    <scope>IDENTIFICATION</scope>
    <source>
        <strain evidence="3">MHco3</strain>
    </source>
</reference>
<evidence type="ECO:0000313" key="2">
    <source>
        <dbReference type="Proteomes" id="UP000025227"/>
    </source>
</evidence>
<dbReference type="Proteomes" id="UP000025227">
    <property type="component" value="Unplaced"/>
</dbReference>
<keyword evidence="1" id="KW-0732">Signal</keyword>